<keyword evidence="9" id="KW-1185">Reference proteome</keyword>
<evidence type="ECO:0000313" key="9">
    <source>
        <dbReference type="Proteomes" id="UP000037904"/>
    </source>
</evidence>
<name>A0A0M9ER77_FUSLA</name>
<evidence type="ECO:0000256" key="6">
    <source>
        <dbReference type="SAM" id="SignalP"/>
    </source>
</evidence>
<comment type="caution">
    <text evidence="8">The sequence shown here is derived from an EMBL/GenBank/DDBJ whole genome shotgun (WGS) entry which is preliminary data.</text>
</comment>
<reference evidence="8 9" key="1">
    <citation type="submission" date="2015-04" db="EMBL/GenBank/DDBJ databases">
        <title>The draft genome sequence of Fusarium langsethiae, a T-2/HT-2 mycotoxin producer.</title>
        <authorList>
            <person name="Lysoe E."/>
            <person name="Divon H.H."/>
            <person name="Terzi V."/>
            <person name="Orru L."/>
            <person name="Lamontanara A."/>
            <person name="Kolseth A.-K."/>
            <person name="Frandsen R.J."/>
            <person name="Nielsen K."/>
            <person name="Thrane U."/>
        </authorList>
    </citation>
    <scope>NUCLEOTIDE SEQUENCE [LARGE SCALE GENOMIC DNA]</scope>
    <source>
        <strain evidence="8 9">Fl201059</strain>
    </source>
</reference>
<dbReference type="GO" id="GO:0008061">
    <property type="term" value="F:chitin binding"/>
    <property type="evidence" value="ECO:0007669"/>
    <property type="project" value="UniProtKB-KW"/>
</dbReference>
<keyword evidence="1" id="KW-0147">Chitin-binding</keyword>
<dbReference type="InterPro" id="IPR036779">
    <property type="entry name" value="LysM_dom_sf"/>
</dbReference>
<dbReference type="Proteomes" id="UP000037904">
    <property type="component" value="Unassembled WGS sequence"/>
</dbReference>
<dbReference type="EMBL" id="JXCE01000350">
    <property type="protein sequence ID" value="KPA37856.1"/>
    <property type="molecule type" value="Genomic_DNA"/>
</dbReference>
<proteinExistence type="inferred from homology"/>
<feature type="signal peptide" evidence="6">
    <location>
        <begin position="1"/>
        <end position="18"/>
    </location>
</feature>
<dbReference type="Gene3D" id="3.10.350.10">
    <property type="entry name" value="LysM domain"/>
    <property type="match status" value="5"/>
</dbReference>
<dbReference type="PANTHER" id="PTHR34997:SF2">
    <property type="entry name" value="LYSM DOMAIN-CONTAINING PROTEIN-RELATED"/>
    <property type="match status" value="1"/>
</dbReference>
<dbReference type="PANTHER" id="PTHR34997">
    <property type="entry name" value="AM15"/>
    <property type="match status" value="1"/>
</dbReference>
<dbReference type="InterPro" id="IPR018392">
    <property type="entry name" value="LysM"/>
</dbReference>
<dbReference type="InterPro" id="IPR052210">
    <property type="entry name" value="LysM1-like"/>
</dbReference>
<dbReference type="CDD" id="cd00118">
    <property type="entry name" value="LysM"/>
    <property type="match status" value="1"/>
</dbReference>
<feature type="domain" description="LysM" evidence="7">
    <location>
        <begin position="137"/>
        <end position="183"/>
    </location>
</feature>
<comment type="similarity">
    <text evidence="4">Belongs to the secreted LysM effector family.</text>
</comment>
<evidence type="ECO:0000256" key="5">
    <source>
        <dbReference type="SAM" id="MobiDB-lite"/>
    </source>
</evidence>
<protein>
    <recommendedName>
        <fullName evidence="7">LysM domain-containing protein</fullName>
    </recommendedName>
</protein>
<sequence>MHAKFLAILLGGSQLAQAAATPKAPVRRDGVSPALPHDGKTTEFCTWWHDYVKEVSCEDILVGNSINNAQLKRWNPSLGDDCKGMTVGKSYCVEAMFEPEPAPEPEPEAPKPSPTKPSNGIETPAAIQPGMVSNCNKFHLITSGASCTDIVAQYGITLTQFTTWNSGVGTACNSMWANTYACVSIIGFEAGTPTNPSPTNGIVTPSPIQTNMVKNCNKFALVGSTTTCASLQDFYKITMAEIAKWNPAVGSGCTGLWAQYHVCVSVVGWKPPTNVPAPSPTKPANGISTPSPIREPIHQNCNKFALVGSTTTCASLQDFYKISMSQIAQWNPAVGSACTGLWAGYNVCVGIVGQQTTPTNPPSSGSTPSPVQSGMVKNCKKFHLVNKSTTCASLQSTYKVTMAQLFKWNPAIGSGCNALWAEYHVCVSA</sequence>
<accession>A0A0M9ER77</accession>
<keyword evidence="3" id="KW-0843">Virulence</keyword>
<dbReference type="AlphaFoldDB" id="A0A0M9ER77"/>
<keyword evidence="2 6" id="KW-0732">Signal</keyword>
<dbReference type="SMART" id="SM00257">
    <property type="entry name" value="LysM"/>
    <property type="match status" value="4"/>
</dbReference>
<feature type="domain" description="LysM" evidence="7">
    <location>
        <begin position="303"/>
        <end position="349"/>
    </location>
</feature>
<evidence type="ECO:0000313" key="8">
    <source>
        <dbReference type="EMBL" id="KPA37856.1"/>
    </source>
</evidence>
<feature type="domain" description="LysM" evidence="7">
    <location>
        <begin position="381"/>
        <end position="427"/>
    </location>
</feature>
<evidence type="ECO:0000259" key="7">
    <source>
        <dbReference type="PROSITE" id="PS51782"/>
    </source>
</evidence>
<evidence type="ECO:0000256" key="2">
    <source>
        <dbReference type="ARBA" id="ARBA00022729"/>
    </source>
</evidence>
<feature type="chain" id="PRO_5005835021" description="LysM domain-containing protein" evidence="6">
    <location>
        <begin position="19"/>
        <end position="429"/>
    </location>
</feature>
<dbReference type="SUPFAM" id="SSF54106">
    <property type="entry name" value="LysM domain"/>
    <property type="match status" value="3"/>
</dbReference>
<evidence type="ECO:0000256" key="4">
    <source>
        <dbReference type="ARBA" id="ARBA00044955"/>
    </source>
</evidence>
<feature type="domain" description="LysM" evidence="7">
    <location>
        <begin position="218"/>
        <end position="264"/>
    </location>
</feature>
<dbReference type="OrthoDB" id="2281372at2759"/>
<feature type="region of interest" description="Disordered" evidence="5">
    <location>
        <begin position="99"/>
        <end position="125"/>
    </location>
</feature>
<evidence type="ECO:0000256" key="1">
    <source>
        <dbReference type="ARBA" id="ARBA00022669"/>
    </source>
</evidence>
<dbReference type="PROSITE" id="PS51782">
    <property type="entry name" value="LYSM"/>
    <property type="match status" value="4"/>
</dbReference>
<evidence type="ECO:0000256" key="3">
    <source>
        <dbReference type="ARBA" id="ARBA00023026"/>
    </source>
</evidence>
<gene>
    <name evidence="8" type="ORF">FLAG1_09321</name>
</gene>
<organism evidence="8 9">
    <name type="scientific">Fusarium langsethiae</name>
    <dbReference type="NCBI Taxonomy" id="179993"/>
    <lineage>
        <taxon>Eukaryota</taxon>
        <taxon>Fungi</taxon>
        <taxon>Dikarya</taxon>
        <taxon>Ascomycota</taxon>
        <taxon>Pezizomycotina</taxon>
        <taxon>Sordariomycetes</taxon>
        <taxon>Hypocreomycetidae</taxon>
        <taxon>Hypocreales</taxon>
        <taxon>Nectriaceae</taxon>
        <taxon>Fusarium</taxon>
    </lineage>
</organism>